<dbReference type="AlphaFoldDB" id="A0A7Y0L8K0"/>
<comment type="catalytic activity">
    <reaction evidence="4">
        <text>uridine(13) in tRNA = pseudouridine(13) in tRNA</text>
        <dbReference type="Rhea" id="RHEA:42540"/>
        <dbReference type="Rhea" id="RHEA-COMP:10105"/>
        <dbReference type="Rhea" id="RHEA-COMP:10106"/>
        <dbReference type="ChEBI" id="CHEBI:65314"/>
        <dbReference type="ChEBI" id="CHEBI:65315"/>
        <dbReference type="EC" id="5.4.99.27"/>
    </reaction>
</comment>
<dbReference type="PANTHER" id="PTHR47811">
    <property type="entry name" value="TRNA PSEUDOURIDINE SYNTHASE D"/>
    <property type="match status" value="1"/>
</dbReference>
<dbReference type="CDD" id="cd02575">
    <property type="entry name" value="PseudoU_synth_EcTruD"/>
    <property type="match status" value="1"/>
</dbReference>
<evidence type="ECO:0000313" key="7">
    <source>
        <dbReference type="Proteomes" id="UP000568664"/>
    </source>
</evidence>
<dbReference type="Pfam" id="PF01142">
    <property type="entry name" value="TruD"/>
    <property type="match status" value="2"/>
</dbReference>
<dbReference type="GO" id="GO:0003723">
    <property type="term" value="F:RNA binding"/>
    <property type="evidence" value="ECO:0007669"/>
    <property type="project" value="InterPro"/>
</dbReference>
<dbReference type="GO" id="GO:0160150">
    <property type="term" value="F:tRNA pseudouridine(13) synthase activity"/>
    <property type="evidence" value="ECO:0007669"/>
    <property type="project" value="UniProtKB-EC"/>
</dbReference>
<dbReference type="PANTHER" id="PTHR47811:SF1">
    <property type="entry name" value="TRNA PSEUDOURIDINE SYNTHASE D"/>
    <property type="match status" value="1"/>
</dbReference>
<dbReference type="HAMAP" id="MF_01082">
    <property type="entry name" value="TruD"/>
    <property type="match status" value="1"/>
</dbReference>
<dbReference type="InterPro" id="IPR050170">
    <property type="entry name" value="TruD_pseudoU_synthase"/>
</dbReference>
<dbReference type="EMBL" id="JABBXH010000001">
    <property type="protein sequence ID" value="NMP29938.1"/>
    <property type="molecule type" value="Genomic_DNA"/>
</dbReference>
<evidence type="ECO:0000256" key="2">
    <source>
        <dbReference type="ARBA" id="ARBA00022694"/>
    </source>
</evidence>
<evidence type="ECO:0000259" key="5">
    <source>
        <dbReference type="PROSITE" id="PS50984"/>
    </source>
</evidence>
<organism evidence="6 7">
    <name type="scientific">Thalassotalea algicola</name>
    <dbReference type="NCBI Taxonomy" id="2716224"/>
    <lineage>
        <taxon>Bacteria</taxon>
        <taxon>Pseudomonadati</taxon>
        <taxon>Pseudomonadota</taxon>
        <taxon>Gammaproteobacteria</taxon>
        <taxon>Alteromonadales</taxon>
        <taxon>Colwelliaceae</taxon>
        <taxon>Thalassotalea</taxon>
    </lineage>
</organism>
<dbReference type="SUPFAM" id="SSF55120">
    <property type="entry name" value="Pseudouridine synthase"/>
    <property type="match status" value="1"/>
</dbReference>
<accession>A0A7Y0L8K0</accession>
<reference evidence="6 7" key="1">
    <citation type="submission" date="2020-04" db="EMBL/GenBank/DDBJ databases">
        <title>Thalassotalea sp. M1531, isolated from the surface of marine red alga.</title>
        <authorList>
            <person name="Pang L."/>
            <person name="Lu D.-C."/>
        </authorList>
    </citation>
    <scope>NUCLEOTIDE SEQUENCE [LARGE SCALE GENOMIC DNA]</scope>
    <source>
        <strain evidence="6 7">M1531</strain>
    </source>
</reference>
<comment type="similarity">
    <text evidence="1 4">Belongs to the pseudouridine synthase TruD family.</text>
</comment>
<gene>
    <name evidence="4" type="primary">truD</name>
    <name evidence="6" type="ORF">HII17_00065</name>
</gene>
<dbReference type="Gene3D" id="3.30.2350.20">
    <property type="entry name" value="TruD, catalytic domain"/>
    <property type="match status" value="1"/>
</dbReference>
<keyword evidence="2 4" id="KW-0819">tRNA processing</keyword>
<evidence type="ECO:0000313" key="6">
    <source>
        <dbReference type="EMBL" id="NMP29938.1"/>
    </source>
</evidence>
<dbReference type="GO" id="GO:0005829">
    <property type="term" value="C:cytosol"/>
    <property type="evidence" value="ECO:0007669"/>
    <property type="project" value="TreeGrafter"/>
</dbReference>
<keyword evidence="7" id="KW-1185">Reference proteome</keyword>
<name>A0A7Y0L8K0_9GAMM</name>
<dbReference type="InterPro" id="IPR011760">
    <property type="entry name" value="PsdUridine_synth_TruD_insert"/>
</dbReference>
<protein>
    <recommendedName>
        <fullName evidence="4">tRNA pseudouridine synthase D</fullName>
        <ecNumber evidence="4">5.4.99.27</ecNumber>
    </recommendedName>
    <alternativeName>
        <fullName evidence="4">tRNA pseudouridine(13) synthase</fullName>
    </alternativeName>
    <alternativeName>
        <fullName evidence="4">tRNA pseudouridylate synthase D</fullName>
    </alternativeName>
    <alternativeName>
        <fullName evidence="4">tRNA-uridine isomerase D</fullName>
    </alternativeName>
</protein>
<dbReference type="InterPro" id="IPR042214">
    <property type="entry name" value="TruD_catalytic"/>
</dbReference>
<dbReference type="Proteomes" id="UP000568664">
    <property type="component" value="Unassembled WGS sequence"/>
</dbReference>
<dbReference type="RefSeq" id="WP_169073290.1">
    <property type="nucleotide sequence ID" value="NZ_JABBXH010000001.1"/>
</dbReference>
<dbReference type="PROSITE" id="PS50984">
    <property type="entry name" value="TRUD"/>
    <property type="match status" value="1"/>
</dbReference>
<evidence type="ECO:0000256" key="3">
    <source>
        <dbReference type="ARBA" id="ARBA00023235"/>
    </source>
</evidence>
<dbReference type="Gene3D" id="3.30.2340.10">
    <property type="entry name" value="TruD, insertion domain"/>
    <property type="match status" value="1"/>
</dbReference>
<feature type="domain" description="TRUD" evidence="5">
    <location>
        <begin position="159"/>
        <end position="306"/>
    </location>
</feature>
<sequence>MANKFKPYSSLPYLHGKPIATGEIRSSNSDFKVFEILPFSATGEGEHLLLHIEKSGENTTWVARQLAKHFGVKEMAVSYAGLKDRNAITQQWFGIHLPGKPNDDLSAFNIPNVKILSYARHNKKLRTGALIGNRFELTLRNVTAIDDAIERFEQIVHSGVPNYFGEQRFGFDGSNLNKALSLFNGQKIKDRKKRGMYLSAARSYIFNQIIAKRIAQNAFLSPVIGDVFMLTGSQSIFKSTEVDDDIIQRVAKHEIDITASMWGAGDLLTAIDALAIESSVKDNNQQLCDGLENFGLKQERRRMRLSMLQPNVVKVDDKTLTLSFILPAGSYATAILREVINYKDVSDERTQAKRNDNKAT</sequence>
<feature type="active site" description="Nucleophile" evidence="4">
    <location>
        <position position="84"/>
    </location>
</feature>
<dbReference type="EC" id="5.4.99.27" evidence="4"/>
<dbReference type="PROSITE" id="PS01268">
    <property type="entry name" value="UPF0024"/>
    <property type="match status" value="1"/>
</dbReference>
<dbReference type="InterPro" id="IPR043165">
    <property type="entry name" value="TruD_insert_sf"/>
</dbReference>
<comment type="caution">
    <text evidence="6">The sequence shown here is derived from an EMBL/GenBank/DDBJ whole genome shotgun (WGS) entry which is preliminary data.</text>
</comment>
<keyword evidence="3 4" id="KW-0413">Isomerase</keyword>
<dbReference type="InterPro" id="IPR020119">
    <property type="entry name" value="PsdUridine_synth_TruD_CS"/>
</dbReference>
<dbReference type="InterPro" id="IPR020103">
    <property type="entry name" value="PsdUridine_synth_cat_dom_sf"/>
</dbReference>
<proteinExistence type="inferred from homology"/>
<evidence type="ECO:0000256" key="4">
    <source>
        <dbReference type="HAMAP-Rule" id="MF_01082"/>
    </source>
</evidence>
<evidence type="ECO:0000256" key="1">
    <source>
        <dbReference type="ARBA" id="ARBA00007953"/>
    </source>
</evidence>
<dbReference type="InterPro" id="IPR001656">
    <property type="entry name" value="PsdUridine_synth_TruD"/>
</dbReference>
<dbReference type="GO" id="GO:0031119">
    <property type="term" value="P:tRNA pseudouridine synthesis"/>
    <property type="evidence" value="ECO:0007669"/>
    <property type="project" value="UniProtKB-UniRule"/>
</dbReference>
<comment type="function">
    <text evidence="4">Responsible for synthesis of pseudouridine from uracil-13 in transfer RNAs.</text>
</comment>